<keyword evidence="4" id="KW-1185">Reference proteome</keyword>
<gene>
    <name evidence="3" type="ORF">SL103_22285</name>
</gene>
<keyword evidence="1" id="KW-0067">ATP-binding</keyword>
<reference evidence="3 4" key="1">
    <citation type="submission" date="2016-09" db="EMBL/GenBank/DDBJ databases">
        <title>Complete genome sequencing of Streptomyces lydicus 103 and metabolic pathways analysis of antibiotic biosynthesis.</title>
        <authorList>
            <person name="Jia N."/>
            <person name="Ding M.-Z."/>
            <person name="Gao F."/>
            <person name="Yuan Y.-J."/>
        </authorList>
    </citation>
    <scope>NUCLEOTIDE SEQUENCE [LARGE SCALE GENOMIC DNA]</scope>
    <source>
        <strain evidence="3 4">103</strain>
    </source>
</reference>
<proteinExistence type="predicted"/>
<dbReference type="GO" id="GO:0009432">
    <property type="term" value="P:SOS response"/>
    <property type="evidence" value="ECO:0007669"/>
    <property type="project" value="TreeGrafter"/>
</dbReference>
<dbReference type="PROSITE" id="PS50975">
    <property type="entry name" value="ATP_GRASP"/>
    <property type="match status" value="1"/>
</dbReference>
<keyword evidence="1" id="KW-0547">Nucleotide-binding</keyword>
<dbReference type="Proteomes" id="UP000094094">
    <property type="component" value="Chromosome"/>
</dbReference>
<dbReference type="GO" id="GO:0005737">
    <property type="term" value="C:cytoplasm"/>
    <property type="evidence" value="ECO:0007669"/>
    <property type="project" value="TreeGrafter"/>
</dbReference>
<dbReference type="Pfam" id="PF21068">
    <property type="entry name" value="ATPgraspMvdD"/>
    <property type="match status" value="1"/>
</dbReference>
<feature type="domain" description="ATP-grasp" evidence="2">
    <location>
        <begin position="128"/>
        <end position="309"/>
    </location>
</feature>
<name>A0A1D7VQ14_9ACTN</name>
<protein>
    <recommendedName>
        <fullName evidence="2">ATP-grasp domain-containing protein</fullName>
    </recommendedName>
</protein>
<dbReference type="EMBL" id="CP017157">
    <property type="protein sequence ID" value="AOP48598.1"/>
    <property type="molecule type" value="Genomic_DNA"/>
</dbReference>
<dbReference type="InterPro" id="IPR011761">
    <property type="entry name" value="ATP-grasp"/>
</dbReference>
<dbReference type="PANTHER" id="PTHR21621:SF0">
    <property type="entry name" value="BETA-CITRYLGLUTAMATE SYNTHASE B-RELATED"/>
    <property type="match status" value="1"/>
</dbReference>
<dbReference type="KEGG" id="slc:SL103_22285"/>
<dbReference type="RefSeq" id="WP_069570720.1">
    <property type="nucleotide sequence ID" value="NZ_CP017157.1"/>
</dbReference>
<accession>A0A1D7VQ14</accession>
<evidence type="ECO:0000259" key="2">
    <source>
        <dbReference type="PROSITE" id="PS50975"/>
    </source>
</evidence>
<sequence length="330" mass="36676">MILVVSYDEDHTLDVVRRLERAGREVIRVDLADFPARAVVNLDYADGERPDCGLTTRTGYASLGGCRAAWWRRVRPFTVDQRLRTARDQGFAASETGQSLHGLFHSLPCTWVNPPSLDALAHHKPYQWETARRAGLTLPRTLVTNQPERAREFIRDVGIGRTVFKAFLAHTEAWRETRLVRPEDLVQLDAVRYAPVIFQEFVPGADLRVTVVGERLFAAEIDASATSYPVDMRTVVDQAPVRPVTLPPPLTDALLRLMGGLGLVYGAVDLRRRPDGQYVFFEVNPAGQWLFVEHRTGLPISAAVAALLARLDDREPERTAAPPPLAGSAA</sequence>
<evidence type="ECO:0000256" key="1">
    <source>
        <dbReference type="PROSITE-ProRule" id="PRU00409"/>
    </source>
</evidence>
<organism evidence="3 4">
    <name type="scientific">Streptomyces lydicus</name>
    <dbReference type="NCBI Taxonomy" id="47763"/>
    <lineage>
        <taxon>Bacteria</taxon>
        <taxon>Bacillati</taxon>
        <taxon>Actinomycetota</taxon>
        <taxon>Actinomycetes</taxon>
        <taxon>Kitasatosporales</taxon>
        <taxon>Streptomycetaceae</taxon>
        <taxon>Streptomyces</taxon>
    </lineage>
</organism>
<evidence type="ECO:0000313" key="4">
    <source>
        <dbReference type="Proteomes" id="UP000094094"/>
    </source>
</evidence>
<dbReference type="GO" id="GO:0018169">
    <property type="term" value="F:ribosomal S6-glutamic acid ligase activity"/>
    <property type="evidence" value="ECO:0007669"/>
    <property type="project" value="TreeGrafter"/>
</dbReference>
<evidence type="ECO:0000313" key="3">
    <source>
        <dbReference type="EMBL" id="AOP48598.1"/>
    </source>
</evidence>
<dbReference type="GO" id="GO:0046872">
    <property type="term" value="F:metal ion binding"/>
    <property type="evidence" value="ECO:0007669"/>
    <property type="project" value="InterPro"/>
</dbReference>
<dbReference type="InterPro" id="IPR048936">
    <property type="entry name" value="MvdD-like_ATPgrasp"/>
</dbReference>
<dbReference type="PANTHER" id="PTHR21621">
    <property type="entry name" value="RIBOSOMAL PROTEIN S6 MODIFICATION PROTEIN"/>
    <property type="match status" value="1"/>
</dbReference>
<dbReference type="AlphaFoldDB" id="A0A1D7VQ14"/>
<dbReference type="SUPFAM" id="SSF56059">
    <property type="entry name" value="Glutathione synthetase ATP-binding domain-like"/>
    <property type="match status" value="1"/>
</dbReference>
<dbReference type="Gene3D" id="3.30.470.20">
    <property type="entry name" value="ATP-grasp fold, B domain"/>
    <property type="match status" value="1"/>
</dbReference>
<dbReference type="GO" id="GO:0005524">
    <property type="term" value="F:ATP binding"/>
    <property type="evidence" value="ECO:0007669"/>
    <property type="project" value="UniProtKB-UniRule"/>
</dbReference>